<evidence type="ECO:0000313" key="4">
    <source>
        <dbReference type="Proteomes" id="UP000051494"/>
    </source>
</evidence>
<comment type="caution">
    <text evidence="2">The sequence shown here is derived from an EMBL/GenBank/DDBJ whole genome shotgun (WGS) entry which is preliminary data.</text>
</comment>
<protein>
    <submittedName>
        <fullName evidence="2">Uncharacterized protein</fullName>
    </submittedName>
</protein>
<evidence type="ECO:0000313" key="2">
    <source>
        <dbReference type="EMBL" id="KRG18944.1"/>
    </source>
</evidence>
<accession>A0A0Q9YEI8</accession>
<feature type="compositionally biased region" description="Polar residues" evidence="1">
    <location>
        <begin position="31"/>
        <end position="43"/>
    </location>
</feature>
<evidence type="ECO:0000256" key="1">
    <source>
        <dbReference type="SAM" id="MobiDB-lite"/>
    </source>
</evidence>
<dbReference type="Proteomes" id="UP000051494">
    <property type="component" value="Unassembled WGS sequence"/>
</dbReference>
<dbReference type="EMBL" id="LKHV01000004">
    <property type="protein sequence ID" value="KRG18944.1"/>
    <property type="molecule type" value="Genomic_DNA"/>
</dbReference>
<dbReference type="EMBL" id="LKHV02000001">
    <property type="protein sequence ID" value="MCS5709296.1"/>
    <property type="molecule type" value="Genomic_DNA"/>
</dbReference>
<organism evidence="2">
    <name type="scientific">Candidatus Berkiella cookevillensis</name>
    <dbReference type="NCBI Taxonomy" id="437022"/>
    <lineage>
        <taxon>Bacteria</taxon>
        <taxon>Pseudomonadati</taxon>
        <taxon>Pseudomonadota</taxon>
        <taxon>Gammaproteobacteria</taxon>
        <taxon>Candidatus Berkiellales</taxon>
        <taxon>Candidatus Berkiellaceae</taxon>
        <taxon>Candidatus Berkiella</taxon>
    </lineage>
</organism>
<dbReference type="RefSeq" id="WP_057624064.1">
    <property type="nucleotide sequence ID" value="NZ_LKHV02000001.1"/>
</dbReference>
<gene>
    <name evidence="2" type="ORF">CC99x_00932</name>
    <name evidence="3" type="ORF">CC99x_010305</name>
</gene>
<dbReference type="AlphaFoldDB" id="A0A0Q9YEI8"/>
<keyword evidence="4" id="KW-1185">Reference proteome</keyword>
<evidence type="ECO:0000313" key="3">
    <source>
        <dbReference type="EMBL" id="MCS5709296.1"/>
    </source>
</evidence>
<dbReference type="STRING" id="437022.CC99x_00932"/>
<reference evidence="3" key="3">
    <citation type="submission" date="2021-06" db="EMBL/GenBank/DDBJ databases">
        <title>Genomic Description and Analysis of Intracellular Bacteria, Candidatus Berkiella cookevillensis and Candidatus Berkiella aquae.</title>
        <authorList>
            <person name="Kidane D.T."/>
            <person name="Mehari Y.T."/>
            <person name="Rice F.C."/>
            <person name="Arivett B.A."/>
            <person name="Farone A.L."/>
            <person name="Berk S.G."/>
            <person name="Farone M.B."/>
        </authorList>
    </citation>
    <scope>NUCLEOTIDE SEQUENCE</scope>
    <source>
        <strain evidence="3">CC99</strain>
    </source>
</reference>
<reference evidence="2" key="1">
    <citation type="submission" date="2015-09" db="EMBL/GenBank/DDBJ databases">
        <title>Draft Genome Sequences of Two Novel Amoeba-resistant Intranuclear Bacteria, Candidatus Berkiella cookevillensis and Candidatus Berkiella aquae.</title>
        <authorList>
            <person name="Mehari Y.T."/>
            <person name="Arivett B.A."/>
            <person name="Farone A.L."/>
            <person name="Gunderson J.H."/>
            <person name="Farone M.B."/>
        </authorList>
    </citation>
    <scope>NUCLEOTIDE SEQUENCE [LARGE SCALE GENOMIC DNA]</scope>
    <source>
        <strain evidence="2">CC99</strain>
    </source>
</reference>
<feature type="compositionally biased region" description="Polar residues" evidence="1">
    <location>
        <begin position="111"/>
        <end position="129"/>
    </location>
</feature>
<reference evidence="3" key="2">
    <citation type="journal article" date="2016" name="Genome Announc.">
        <title>Draft Genome Sequences of Two Novel Amoeba-Resistant Intranuclear Bacteria, 'Candidatus Berkiella cookevillensis' and 'Candidatus Berkiella aquae'.</title>
        <authorList>
            <person name="Mehari Y.T."/>
            <person name="Arivett B.A."/>
            <person name="Farone A.L."/>
            <person name="Gunderson J.H."/>
            <person name="Farone M.B."/>
        </authorList>
    </citation>
    <scope>NUCLEOTIDE SEQUENCE</scope>
    <source>
        <strain evidence="3">CC99</strain>
    </source>
</reference>
<feature type="region of interest" description="Disordered" evidence="1">
    <location>
        <begin position="18"/>
        <end position="58"/>
    </location>
</feature>
<proteinExistence type="predicted"/>
<feature type="region of interest" description="Disordered" evidence="1">
    <location>
        <begin position="107"/>
        <end position="130"/>
    </location>
</feature>
<sequence length="139" mass="15320">MGHIFSSLNISNCANKDTEDFDIEAPPPADNTASLSSPNSSHTCVIDGGDESSRSKESDDCIIIHEDKQSILPFPPQLVAQRQLPLDEIFLEVTERLNFQYKAARKRASHANCQTNASSTDGTATNTPAQDEIRLRKKF</sequence>
<name>A0A0Q9YEI8_9GAMM</name>